<dbReference type="AlphaFoldDB" id="A0AAV2CHV0"/>
<keyword evidence="2" id="KW-1185">Reference proteome</keyword>
<reference evidence="1 2" key="1">
    <citation type="submission" date="2024-04" db="EMBL/GenBank/DDBJ databases">
        <authorList>
            <person name="Fracassetti M."/>
        </authorList>
    </citation>
    <scope>NUCLEOTIDE SEQUENCE [LARGE SCALE GENOMIC DNA]</scope>
</reference>
<evidence type="ECO:0000313" key="1">
    <source>
        <dbReference type="EMBL" id="CAL1355491.1"/>
    </source>
</evidence>
<accession>A0AAV2CHV0</accession>
<organism evidence="1 2">
    <name type="scientific">Linum trigynum</name>
    <dbReference type="NCBI Taxonomy" id="586398"/>
    <lineage>
        <taxon>Eukaryota</taxon>
        <taxon>Viridiplantae</taxon>
        <taxon>Streptophyta</taxon>
        <taxon>Embryophyta</taxon>
        <taxon>Tracheophyta</taxon>
        <taxon>Spermatophyta</taxon>
        <taxon>Magnoliopsida</taxon>
        <taxon>eudicotyledons</taxon>
        <taxon>Gunneridae</taxon>
        <taxon>Pentapetalae</taxon>
        <taxon>rosids</taxon>
        <taxon>fabids</taxon>
        <taxon>Malpighiales</taxon>
        <taxon>Linaceae</taxon>
        <taxon>Linum</taxon>
    </lineage>
</organism>
<evidence type="ECO:0000313" key="2">
    <source>
        <dbReference type="Proteomes" id="UP001497516"/>
    </source>
</evidence>
<name>A0AAV2CHV0_9ROSI</name>
<dbReference type="Proteomes" id="UP001497516">
    <property type="component" value="Chromosome 1"/>
</dbReference>
<dbReference type="EMBL" id="OZ034813">
    <property type="protein sequence ID" value="CAL1355491.1"/>
    <property type="molecule type" value="Genomic_DNA"/>
</dbReference>
<gene>
    <name evidence="1" type="ORF">LTRI10_LOCUS3250</name>
</gene>
<sequence length="69" mass="8511">MFQQQEFSQQPNQRWVHLPLTICEALTFGDELVAEEQKEDEEEDYSSPEMRRRSYRRYHGFEKIDFDYC</sequence>
<proteinExistence type="predicted"/>
<protein>
    <submittedName>
        <fullName evidence="1">Uncharacterized protein</fullName>
    </submittedName>
</protein>